<dbReference type="EMBL" id="JAMYWD010001187">
    <property type="protein sequence ID" value="KAJ4943984.1"/>
    <property type="molecule type" value="Genomic_DNA"/>
</dbReference>
<reference evidence="1" key="1">
    <citation type="journal article" date="2023" name="Plant J.">
        <title>The genome of the king protea, Protea cynaroides.</title>
        <authorList>
            <person name="Chang J."/>
            <person name="Duong T.A."/>
            <person name="Schoeman C."/>
            <person name="Ma X."/>
            <person name="Roodt D."/>
            <person name="Barker N."/>
            <person name="Li Z."/>
            <person name="Van de Peer Y."/>
            <person name="Mizrachi E."/>
        </authorList>
    </citation>
    <scope>NUCLEOTIDE SEQUENCE</scope>
    <source>
        <tissue evidence="1">Young leaves</tissue>
    </source>
</reference>
<protein>
    <submittedName>
        <fullName evidence="1">Uncharacterized protein</fullName>
    </submittedName>
</protein>
<accession>A0A9Q0GNY7</accession>
<sequence length="100" mass="10833">MGRNSGLFLCHKPSFLGQEIKKRKMRAGGIVKGEGGRYGGVLVTMSSIRGIATEARRRWSKGGGIRDQASLGFNGSYGSGPMWGRVRVIGEPSNESEAWF</sequence>
<comment type="caution">
    <text evidence="1">The sequence shown here is derived from an EMBL/GenBank/DDBJ whole genome shotgun (WGS) entry which is preliminary data.</text>
</comment>
<dbReference type="AlphaFoldDB" id="A0A9Q0GNY7"/>
<name>A0A9Q0GNY7_9MAGN</name>
<dbReference type="Proteomes" id="UP001141806">
    <property type="component" value="Unassembled WGS sequence"/>
</dbReference>
<gene>
    <name evidence="1" type="ORF">NE237_026773</name>
</gene>
<evidence type="ECO:0000313" key="2">
    <source>
        <dbReference type="Proteomes" id="UP001141806"/>
    </source>
</evidence>
<keyword evidence="2" id="KW-1185">Reference proteome</keyword>
<proteinExistence type="predicted"/>
<organism evidence="1 2">
    <name type="scientific">Protea cynaroides</name>
    <dbReference type="NCBI Taxonomy" id="273540"/>
    <lineage>
        <taxon>Eukaryota</taxon>
        <taxon>Viridiplantae</taxon>
        <taxon>Streptophyta</taxon>
        <taxon>Embryophyta</taxon>
        <taxon>Tracheophyta</taxon>
        <taxon>Spermatophyta</taxon>
        <taxon>Magnoliopsida</taxon>
        <taxon>Proteales</taxon>
        <taxon>Proteaceae</taxon>
        <taxon>Protea</taxon>
    </lineage>
</organism>
<evidence type="ECO:0000313" key="1">
    <source>
        <dbReference type="EMBL" id="KAJ4943984.1"/>
    </source>
</evidence>